<dbReference type="Proteomes" id="UP000054636">
    <property type="component" value="Unassembled WGS sequence"/>
</dbReference>
<gene>
    <name evidence="1" type="ORF">AM588_10001098</name>
</gene>
<name>A0A0W8CKV3_PHYNI</name>
<dbReference type="AlphaFoldDB" id="A0A0W8CKV3"/>
<sequence>MNALRKTTAILHRNVGRRFSSTFGVVFDVDGVLLRGKTPIPGAREVLLELEATNTPFAIMTNGGGYPEDKKARQIEQILGGGVSVPTERMCMSHTPMRELAHKHRDELVLAVGKDCAEIRKVMANYGFNHVITVDQLHRHFPPMYPDVKVQDPLNHDGRFDSQPFAAIFVLIDPIYWGRELQITMDVLWKSVLTLTGMHVGPENHEEHPAYEVVDDVAQALAFIKEDFAKMQAEKK</sequence>
<reference evidence="1 2" key="1">
    <citation type="submission" date="2015-11" db="EMBL/GenBank/DDBJ databases">
        <title>Genomes and virulence difference between two physiological races of Phytophthora nicotianae.</title>
        <authorList>
            <person name="Liu H."/>
            <person name="Ma X."/>
            <person name="Yu H."/>
            <person name="Fang D."/>
            <person name="Li Y."/>
            <person name="Wang X."/>
            <person name="Wang W."/>
            <person name="Dong Y."/>
            <person name="Xiao B."/>
        </authorList>
    </citation>
    <scope>NUCLEOTIDE SEQUENCE [LARGE SCALE GENOMIC DNA]</scope>
    <source>
        <strain evidence="2">race 1</strain>
    </source>
</reference>
<dbReference type="InterPro" id="IPR023214">
    <property type="entry name" value="HAD_sf"/>
</dbReference>
<organism evidence="1 2">
    <name type="scientific">Phytophthora nicotianae</name>
    <name type="common">Potato buckeye rot agent</name>
    <name type="synonym">Phytophthora parasitica</name>
    <dbReference type="NCBI Taxonomy" id="4792"/>
    <lineage>
        <taxon>Eukaryota</taxon>
        <taxon>Sar</taxon>
        <taxon>Stramenopiles</taxon>
        <taxon>Oomycota</taxon>
        <taxon>Peronosporomycetes</taxon>
        <taxon>Peronosporales</taxon>
        <taxon>Peronosporaceae</taxon>
        <taxon>Phytophthora</taxon>
    </lineage>
</organism>
<dbReference type="SUPFAM" id="SSF56784">
    <property type="entry name" value="HAD-like"/>
    <property type="match status" value="1"/>
</dbReference>
<evidence type="ECO:0000313" key="2">
    <source>
        <dbReference type="Proteomes" id="UP000054636"/>
    </source>
</evidence>
<dbReference type="InterPro" id="IPR006357">
    <property type="entry name" value="HAD-SF_hydro_IIA"/>
</dbReference>
<protein>
    <submittedName>
        <fullName evidence="1">Uncharacterized protein</fullName>
    </submittedName>
</protein>
<dbReference type="EMBL" id="LNFP01001877">
    <property type="protein sequence ID" value="KUF84797.1"/>
    <property type="molecule type" value="Genomic_DNA"/>
</dbReference>
<comment type="caution">
    <text evidence="1">The sequence shown here is derived from an EMBL/GenBank/DDBJ whole genome shotgun (WGS) entry which is preliminary data.</text>
</comment>
<dbReference type="Gene3D" id="3.40.50.1000">
    <property type="entry name" value="HAD superfamily/HAD-like"/>
    <property type="match status" value="1"/>
</dbReference>
<evidence type="ECO:0000313" key="1">
    <source>
        <dbReference type="EMBL" id="KUF84797.1"/>
    </source>
</evidence>
<accession>A0A0W8CKV3</accession>
<dbReference type="Pfam" id="PF13344">
    <property type="entry name" value="Hydrolase_6"/>
    <property type="match status" value="1"/>
</dbReference>
<dbReference type="InterPro" id="IPR036412">
    <property type="entry name" value="HAD-like_sf"/>
</dbReference>
<proteinExistence type="predicted"/>